<evidence type="ECO:0000313" key="9">
    <source>
        <dbReference type="Proteomes" id="UP000243105"/>
    </source>
</evidence>
<gene>
    <name evidence="6" type="ORF">JGI24_00241</name>
    <name evidence="7" type="ORF">JGI25_00368</name>
</gene>
<dbReference type="PIRSF" id="PIRSF006060">
    <property type="entry name" value="AA_transporter"/>
    <property type="match status" value="1"/>
</dbReference>
<name>A0A656D2V4_KRYT1</name>
<evidence type="ECO:0000313" key="8">
    <source>
        <dbReference type="Proteomes" id="UP000243065"/>
    </source>
</evidence>
<feature type="transmembrane region" description="Helical" evidence="5">
    <location>
        <begin position="309"/>
        <end position="330"/>
    </location>
</feature>
<accession>A0A656D2V4</accession>
<organism evidence="6 8">
    <name type="scientific">Kryptobacter tengchongensis</name>
    <dbReference type="NCBI Taxonomy" id="1643429"/>
    <lineage>
        <taxon>Bacteria</taxon>
        <taxon>Pseudomonadati</taxon>
        <taxon>Candidatus Kryptoniota</taxon>
        <taxon>Candidatus Kryptobacter</taxon>
    </lineage>
</organism>
<feature type="transmembrane region" description="Helical" evidence="5">
    <location>
        <begin position="19"/>
        <end position="45"/>
    </location>
</feature>
<evidence type="ECO:0000256" key="1">
    <source>
        <dbReference type="ARBA" id="ARBA00004141"/>
    </source>
</evidence>
<dbReference type="GO" id="GO:0015179">
    <property type="term" value="F:L-amino acid transmembrane transporter activity"/>
    <property type="evidence" value="ECO:0007669"/>
    <property type="project" value="TreeGrafter"/>
</dbReference>
<protein>
    <submittedName>
        <fullName evidence="6">Amino acid/polyamine/organocation transporter, APC superfamily</fullName>
    </submittedName>
</protein>
<dbReference type="Proteomes" id="UP000243105">
    <property type="component" value="Unassembled WGS sequence"/>
</dbReference>
<evidence type="ECO:0000256" key="2">
    <source>
        <dbReference type="ARBA" id="ARBA00022692"/>
    </source>
</evidence>
<dbReference type="PANTHER" id="PTHR11785">
    <property type="entry name" value="AMINO ACID TRANSPORTER"/>
    <property type="match status" value="1"/>
</dbReference>
<feature type="transmembrane region" description="Helical" evidence="5">
    <location>
        <begin position="94"/>
        <end position="120"/>
    </location>
</feature>
<dbReference type="Pfam" id="PF13520">
    <property type="entry name" value="AA_permease_2"/>
    <property type="match status" value="1"/>
</dbReference>
<dbReference type="AlphaFoldDB" id="A0A656D2V4"/>
<proteinExistence type="predicted"/>
<keyword evidence="3 5" id="KW-1133">Transmembrane helix</keyword>
<feature type="transmembrane region" description="Helical" evidence="5">
    <location>
        <begin position="267"/>
        <end position="289"/>
    </location>
</feature>
<evidence type="ECO:0000256" key="3">
    <source>
        <dbReference type="ARBA" id="ARBA00022989"/>
    </source>
</evidence>
<sequence length="485" mass="52942">MAQVTELPKEIKFEAKLGLFDATMIVMGSMIGSGIFIAPSIMAGYMPVPQLLILLWVIGGILTAFGAIAYGELAGMMPKAGGQYVFLREAYNPLLGFLYGWTLFFVIQSGFIAAVAIAFAKYLGVFIPALSENNVILKFNIFGWNYTLNSAQLVGVGVIALLTCINCFGVVFGAFVQNLFTVSKIAAIAVLVFVAFLIGNGNWSNFFENFSIEKFQPIAPPEALSMGFLAAFAVAMSKALFAYDAWNSITFAAEEVKNPHKTVPYSLVLGTIGVMLVYVLANMAYLYILPIKEMAVVPDNRVAAEVAERIFGVIGAQLIAVAIMISTFGCDNGMILAAPRVYYAMAKDGLFFKGAGKLHPKYKTPVNSLILQGIWSSVLTLSGTYSALLTYTAFTSLLFNVLTVIGLFILRKKYPERERPYKAWGYPVVPIIYILVAVFFIIYIIIGDPKSSGFGLLLVLIGIPAYIYWSKTKNNTNTINGERKT</sequence>
<evidence type="ECO:0000313" key="7">
    <source>
        <dbReference type="EMBL" id="CUS98118.1"/>
    </source>
</evidence>
<feature type="transmembrane region" description="Helical" evidence="5">
    <location>
        <begin position="223"/>
        <end position="246"/>
    </location>
</feature>
<feature type="transmembrane region" description="Helical" evidence="5">
    <location>
        <begin position="423"/>
        <end position="446"/>
    </location>
</feature>
<dbReference type="InterPro" id="IPR002293">
    <property type="entry name" value="AA/rel_permease1"/>
</dbReference>
<feature type="transmembrane region" description="Helical" evidence="5">
    <location>
        <begin position="51"/>
        <end position="73"/>
    </location>
</feature>
<keyword evidence="4 5" id="KW-0472">Membrane</keyword>
<dbReference type="GO" id="GO:0016020">
    <property type="term" value="C:membrane"/>
    <property type="evidence" value="ECO:0007669"/>
    <property type="project" value="UniProtKB-SubCell"/>
</dbReference>
<dbReference type="Gene3D" id="1.20.1740.10">
    <property type="entry name" value="Amino acid/polyamine transporter I"/>
    <property type="match status" value="1"/>
</dbReference>
<keyword evidence="2 5" id="KW-0812">Transmembrane</keyword>
<dbReference type="InterPro" id="IPR050598">
    <property type="entry name" value="AminoAcid_Transporter"/>
</dbReference>
<evidence type="ECO:0000256" key="5">
    <source>
        <dbReference type="SAM" id="Phobius"/>
    </source>
</evidence>
<reference evidence="8 9" key="1">
    <citation type="submission" date="2015-11" db="EMBL/GenBank/DDBJ databases">
        <authorList>
            <person name="Varghese N."/>
        </authorList>
    </citation>
    <scope>NUCLEOTIDE SEQUENCE [LARGE SCALE GENOMIC DNA]</scope>
    <source>
        <strain evidence="6 8">JGI-24</strain>
        <strain evidence="7 9">JGI-25</strain>
    </source>
</reference>
<keyword evidence="8" id="KW-1185">Reference proteome</keyword>
<dbReference type="RefSeq" id="WP_072149731.1">
    <property type="nucleotide sequence ID" value="NZ_CZVU01000006.1"/>
</dbReference>
<dbReference type="PANTHER" id="PTHR11785:SF512">
    <property type="entry name" value="SOBREMESA, ISOFORM B"/>
    <property type="match status" value="1"/>
</dbReference>
<dbReference type="EMBL" id="CZVU01000006">
    <property type="protein sequence ID" value="CUS97246.1"/>
    <property type="molecule type" value="Genomic_DNA"/>
</dbReference>
<feature type="transmembrane region" description="Helical" evidence="5">
    <location>
        <begin position="185"/>
        <end position="203"/>
    </location>
</feature>
<feature type="transmembrane region" description="Helical" evidence="5">
    <location>
        <begin position="153"/>
        <end position="176"/>
    </location>
</feature>
<dbReference type="EMBL" id="CZVV01000014">
    <property type="protein sequence ID" value="CUS98118.1"/>
    <property type="molecule type" value="Genomic_DNA"/>
</dbReference>
<feature type="transmembrane region" description="Helical" evidence="5">
    <location>
        <begin position="452"/>
        <end position="469"/>
    </location>
</feature>
<evidence type="ECO:0000313" key="6">
    <source>
        <dbReference type="EMBL" id="CUS97246.1"/>
    </source>
</evidence>
<feature type="transmembrane region" description="Helical" evidence="5">
    <location>
        <begin position="391"/>
        <end position="411"/>
    </location>
</feature>
<comment type="subcellular location">
    <subcellularLocation>
        <location evidence="1">Membrane</location>
        <topology evidence="1">Multi-pass membrane protein</topology>
    </subcellularLocation>
</comment>
<evidence type="ECO:0000256" key="4">
    <source>
        <dbReference type="ARBA" id="ARBA00023136"/>
    </source>
</evidence>
<dbReference type="OrthoDB" id="3181223at2"/>
<dbReference type="Proteomes" id="UP000243065">
    <property type="component" value="Unassembled WGS sequence"/>
</dbReference>